<dbReference type="EMBL" id="MQWA01000001">
    <property type="protein sequence ID" value="PQJ29793.1"/>
    <property type="molecule type" value="Genomic_DNA"/>
</dbReference>
<dbReference type="GO" id="GO:0004514">
    <property type="term" value="F:nicotinate-nucleotide diphosphorylase (carboxylating) activity"/>
    <property type="evidence" value="ECO:0007669"/>
    <property type="project" value="UniProtKB-EC"/>
</dbReference>
<comment type="similarity">
    <text evidence="3 12">Belongs to the NadC/ModD family.</text>
</comment>
<reference evidence="16 17" key="1">
    <citation type="submission" date="2016-12" db="EMBL/GenBank/DDBJ databases">
        <title>Study of bacterial adaptation to deep sea.</title>
        <authorList>
            <person name="Song J."/>
            <person name="Yoshizawa S."/>
            <person name="Kogure K."/>
        </authorList>
    </citation>
    <scope>NUCLEOTIDE SEQUENCE [LARGE SCALE GENOMIC DNA]</scope>
    <source>
        <strain evidence="16 17">SAORIC-165</strain>
    </source>
</reference>
<comment type="pathway">
    <text evidence="2">Cofactor biosynthesis; NAD(+) biosynthesis; nicotinate D-ribonucleotide from quinolinate: step 1/1.</text>
</comment>
<evidence type="ECO:0000313" key="16">
    <source>
        <dbReference type="EMBL" id="PQJ29793.1"/>
    </source>
</evidence>
<evidence type="ECO:0000256" key="1">
    <source>
        <dbReference type="ARBA" id="ARBA00003237"/>
    </source>
</evidence>
<gene>
    <name evidence="16" type="ORF">BSZ32_15765</name>
</gene>
<dbReference type="GO" id="GO:0009435">
    <property type="term" value="P:NAD+ biosynthetic process"/>
    <property type="evidence" value="ECO:0007669"/>
    <property type="project" value="UniProtKB-UniPathway"/>
</dbReference>
<evidence type="ECO:0000256" key="3">
    <source>
        <dbReference type="ARBA" id="ARBA00009400"/>
    </source>
</evidence>
<evidence type="ECO:0000256" key="12">
    <source>
        <dbReference type="PIRNR" id="PIRNR006250"/>
    </source>
</evidence>
<feature type="domain" description="Quinolinate phosphoribosyl transferase C-terminal" evidence="14">
    <location>
        <begin position="108"/>
        <end position="277"/>
    </location>
</feature>
<dbReference type="PANTHER" id="PTHR32179:SF3">
    <property type="entry name" value="NICOTINATE-NUCLEOTIDE PYROPHOSPHORYLASE [CARBOXYLATING]"/>
    <property type="match status" value="1"/>
</dbReference>
<dbReference type="SUPFAM" id="SSF51690">
    <property type="entry name" value="Nicotinate/Quinolinate PRTase C-terminal domain-like"/>
    <property type="match status" value="1"/>
</dbReference>
<comment type="caution">
    <text evidence="16">The sequence shown here is derived from an EMBL/GenBank/DDBJ whole genome shotgun (WGS) entry which is preliminary data.</text>
</comment>
<evidence type="ECO:0000259" key="15">
    <source>
        <dbReference type="Pfam" id="PF02749"/>
    </source>
</evidence>
<feature type="binding site" evidence="13">
    <location>
        <position position="217"/>
    </location>
    <ligand>
        <name>substrate</name>
    </ligand>
</feature>
<feature type="binding site" evidence="13">
    <location>
        <position position="163"/>
    </location>
    <ligand>
        <name>substrate</name>
    </ligand>
</feature>
<dbReference type="GO" id="GO:0034213">
    <property type="term" value="P:quinolinate catabolic process"/>
    <property type="evidence" value="ECO:0007669"/>
    <property type="project" value="TreeGrafter"/>
</dbReference>
<keyword evidence="17" id="KW-1185">Reference proteome</keyword>
<dbReference type="Pfam" id="PF02749">
    <property type="entry name" value="QRPTase_N"/>
    <property type="match status" value="1"/>
</dbReference>
<feature type="binding site" evidence="13">
    <location>
        <position position="153"/>
    </location>
    <ligand>
        <name>substrate</name>
    </ligand>
</feature>
<evidence type="ECO:0000256" key="9">
    <source>
        <dbReference type="ARBA" id="ARBA00033102"/>
    </source>
</evidence>
<dbReference type="PIRSF" id="PIRSF006250">
    <property type="entry name" value="NadC_ModD"/>
    <property type="match status" value="1"/>
</dbReference>
<dbReference type="InterPro" id="IPR036068">
    <property type="entry name" value="Nicotinate_pribotase-like_C"/>
</dbReference>
<comment type="catalytic activity">
    <reaction evidence="10">
        <text>nicotinate beta-D-ribonucleotide + CO2 + diphosphate = quinolinate + 5-phospho-alpha-D-ribose 1-diphosphate + 2 H(+)</text>
        <dbReference type="Rhea" id="RHEA:12733"/>
        <dbReference type="ChEBI" id="CHEBI:15378"/>
        <dbReference type="ChEBI" id="CHEBI:16526"/>
        <dbReference type="ChEBI" id="CHEBI:29959"/>
        <dbReference type="ChEBI" id="CHEBI:33019"/>
        <dbReference type="ChEBI" id="CHEBI:57502"/>
        <dbReference type="ChEBI" id="CHEBI:58017"/>
        <dbReference type="EC" id="2.4.2.19"/>
    </reaction>
</comment>
<evidence type="ECO:0000259" key="14">
    <source>
        <dbReference type="Pfam" id="PF01729"/>
    </source>
</evidence>
<accession>A0A2S7U6F8</accession>
<keyword evidence="6" id="KW-0662">Pyridine nucleotide biosynthesis</keyword>
<dbReference type="Proteomes" id="UP000239907">
    <property type="component" value="Unassembled WGS sequence"/>
</dbReference>
<dbReference type="InterPro" id="IPR004393">
    <property type="entry name" value="NadC"/>
</dbReference>
<feature type="domain" description="Quinolinate phosphoribosyl transferase N-terminal" evidence="15">
    <location>
        <begin position="21"/>
        <end position="106"/>
    </location>
</feature>
<comment type="subunit">
    <text evidence="4">Hexamer formed by 3 homodimers.</text>
</comment>
<dbReference type="NCBIfam" id="TIGR00078">
    <property type="entry name" value="nadC"/>
    <property type="match status" value="1"/>
</dbReference>
<dbReference type="AlphaFoldDB" id="A0A2S7U6F8"/>
<feature type="binding site" evidence="13">
    <location>
        <begin position="241"/>
        <end position="243"/>
    </location>
    <ligand>
        <name>substrate</name>
    </ligand>
</feature>
<dbReference type="Gene3D" id="3.20.20.70">
    <property type="entry name" value="Aldolase class I"/>
    <property type="match status" value="1"/>
</dbReference>
<dbReference type="UniPathway" id="UPA00253">
    <property type="reaction ID" value="UER00331"/>
</dbReference>
<evidence type="ECO:0000256" key="4">
    <source>
        <dbReference type="ARBA" id="ARBA00011218"/>
    </source>
</evidence>
<dbReference type="GO" id="GO:0005737">
    <property type="term" value="C:cytoplasm"/>
    <property type="evidence" value="ECO:0007669"/>
    <property type="project" value="TreeGrafter"/>
</dbReference>
<dbReference type="FunFam" id="3.90.1170.20:FF:000001">
    <property type="entry name" value="Nicotinate-nucleotide diphosphorylase (Carboxylating)"/>
    <property type="match status" value="1"/>
</dbReference>
<evidence type="ECO:0000313" key="17">
    <source>
        <dbReference type="Proteomes" id="UP000239907"/>
    </source>
</evidence>
<evidence type="ECO:0000256" key="6">
    <source>
        <dbReference type="ARBA" id="ARBA00022642"/>
    </source>
</evidence>
<dbReference type="PANTHER" id="PTHR32179">
    <property type="entry name" value="NICOTINATE-NUCLEOTIDE PYROPHOSPHORYLASE [CARBOXYLATING]"/>
    <property type="match status" value="1"/>
</dbReference>
<evidence type="ECO:0000256" key="11">
    <source>
        <dbReference type="ARBA" id="ARBA00069173"/>
    </source>
</evidence>
<dbReference type="InterPro" id="IPR002638">
    <property type="entry name" value="Quinolinate_PRibosylTrfase_C"/>
</dbReference>
<proteinExistence type="inferred from homology"/>
<dbReference type="Pfam" id="PF01729">
    <property type="entry name" value="QRPTase_C"/>
    <property type="match status" value="1"/>
</dbReference>
<dbReference type="InterPro" id="IPR013785">
    <property type="entry name" value="Aldolase_TIM"/>
</dbReference>
<dbReference type="InterPro" id="IPR037128">
    <property type="entry name" value="Quinolinate_PRibosylTase_N_sf"/>
</dbReference>
<keyword evidence="7 12" id="KW-0328">Glycosyltransferase</keyword>
<sequence>MQPEVEQLIDLALREDIGAGDVTSEYFVPADVLSRAFMLVKDCGVIAGLDIAEQIFSKIDPSIVIRQLVTDGSDVSYGTRVMEITGPARALLTAERTALNFTQRLSGVATKTSKFVELTAGTKAQILDTRKTTPGWRWLEKMAVRAGGGMNHRMGLYDRAMVKDNHLVAENGLEWLQQAILKLKADKPGVEVELEADRIDQVKQFLTLEGVDYILLDNMSNEQLREAVALRGASGPRLEASGGVNLETVAAIAQTGVDFISVGAVTHSAVALDISLEFVE</sequence>
<dbReference type="SUPFAM" id="SSF54675">
    <property type="entry name" value="Nicotinate/Quinolinate PRTase N-terminal domain-like"/>
    <property type="match status" value="1"/>
</dbReference>
<dbReference type="EC" id="2.4.2.19" evidence="5"/>
<dbReference type="InterPro" id="IPR027277">
    <property type="entry name" value="NadC/ModD"/>
</dbReference>
<evidence type="ECO:0000256" key="5">
    <source>
        <dbReference type="ARBA" id="ARBA00011944"/>
    </source>
</evidence>
<feature type="binding site" evidence="13">
    <location>
        <position position="96"/>
    </location>
    <ligand>
        <name>substrate</name>
    </ligand>
</feature>
<evidence type="ECO:0000256" key="13">
    <source>
        <dbReference type="PIRSR" id="PIRSR006250-1"/>
    </source>
</evidence>
<protein>
    <recommendedName>
        <fullName evidence="11">Probable nicotinate-nucleotide pyrophosphorylase [carboxylating]</fullName>
        <ecNumber evidence="5">2.4.2.19</ecNumber>
    </recommendedName>
    <alternativeName>
        <fullName evidence="9">Quinolinate phosphoribosyltransferase [decarboxylating]</fullName>
    </alternativeName>
</protein>
<evidence type="ECO:0000256" key="10">
    <source>
        <dbReference type="ARBA" id="ARBA00047445"/>
    </source>
</evidence>
<evidence type="ECO:0000256" key="8">
    <source>
        <dbReference type="ARBA" id="ARBA00022679"/>
    </source>
</evidence>
<comment type="function">
    <text evidence="1">Involved in the catabolism of quinolinic acid (QA).</text>
</comment>
<dbReference type="OrthoDB" id="9782546at2"/>
<dbReference type="CDD" id="cd01572">
    <property type="entry name" value="QPRTase"/>
    <property type="match status" value="1"/>
</dbReference>
<keyword evidence="8 12" id="KW-0808">Transferase</keyword>
<evidence type="ECO:0000256" key="7">
    <source>
        <dbReference type="ARBA" id="ARBA00022676"/>
    </source>
</evidence>
<feature type="binding site" evidence="13">
    <location>
        <begin position="129"/>
        <end position="131"/>
    </location>
    <ligand>
        <name>substrate</name>
    </ligand>
</feature>
<name>A0A2S7U6F8_9BACT</name>
<organism evidence="16 17">
    <name type="scientific">Rubritalea profundi</name>
    <dbReference type="NCBI Taxonomy" id="1658618"/>
    <lineage>
        <taxon>Bacteria</taxon>
        <taxon>Pseudomonadati</taxon>
        <taxon>Verrucomicrobiota</taxon>
        <taxon>Verrucomicrobiia</taxon>
        <taxon>Verrucomicrobiales</taxon>
        <taxon>Rubritaleaceae</taxon>
        <taxon>Rubritalea</taxon>
    </lineage>
</organism>
<dbReference type="InterPro" id="IPR022412">
    <property type="entry name" value="Quinolinate_PRibosylTrfase_N"/>
</dbReference>
<dbReference type="RefSeq" id="WP_105044307.1">
    <property type="nucleotide sequence ID" value="NZ_MQWA01000001.1"/>
</dbReference>
<feature type="binding site" evidence="13">
    <location>
        <begin position="262"/>
        <end position="264"/>
    </location>
    <ligand>
        <name>substrate</name>
    </ligand>
</feature>
<dbReference type="Gene3D" id="3.90.1170.20">
    <property type="entry name" value="Quinolinate phosphoribosyl transferase, N-terminal domain"/>
    <property type="match status" value="1"/>
</dbReference>
<feature type="binding site" evidence="13">
    <location>
        <position position="195"/>
    </location>
    <ligand>
        <name>substrate</name>
    </ligand>
</feature>
<dbReference type="FunFam" id="3.20.20.70:FF:000030">
    <property type="entry name" value="Nicotinate-nucleotide pyrophosphorylase, carboxylating"/>
    <property type="match status" value="1"/>
</dbReference>
<evidence type="ECO:0000256" key="2">
    <source>
        <dbReference type="ARBA" id="ARBA00004893"/>
    </source>
</evidence>